<proteinExistence type="inferred from homology"/>
<evidence type="ECO:0000256" key="2">
    <source>
        <dbReference type="ARBA" id="ARBA00010989"/>
    </source>
</evidence>
<reference evidence="7" key="1">
    <citation type="submission" date="2021-03" db="EMBL/GenBank/DDBJ databases">
        <title>Evolutionary innovations through gain and loss of genes in the ectomycorrhizal Boletales.</title>
        <authorList>
            <person name="Wu G."/>
            <person name="Miyauchi S."/>
            <person name="Morin E."/>
            <person name="Yang Z.-L."/>
            <person name="Xu J."/>
            <person name="Martin F.M."/>
        </authorList>
    </citation>
    <scope>NUCLEOTIDE SEQUENCE</scope>
    <source>
        <strain evidence="7">BR01</strain>
    </source>
</reference>
<dbReference type="Pfam" id="PF01266">
    <property type="entry name" value="DAO"/>
    <property type="match status" value="1"/>
</dbReference>
<keyword evidence="3" id="KW-0285">Flavoprotein</keyword>
<dbReference type="SUPFAM" id="SSF51905">
    <property type="entry name" value="FAD/NAD(P)-binding domain"/>
    <property type="match status" value="1"/>
</dbReference>
<feature type="domain" description="FAD dependent oxidoreductase" evidence="6">
    <location>
        <begin position="24"/>
        <end position="378"/>
    </location>
</feature>
<evidence type="ECO:0000259" key="6">
    <source>
        <dbReference type="Pfam" id="PF01266"/>
    </source>
</evidence>
<evidence type="ECO:0000256" key="1">
    <source>
        <dbReference type="ARBA" id="ARBA00001974"/>
    </source>
</evidence>
<evidence type="ECO:0000256" key="5">
    <source>
        <dbReference type="ARBA" id="ARBA00023002"/>
    </source>
</evidence>
<dbReference type="OrthoDB" id="2219495at2759"/>
<dbReference type="EMBL" id="JAGFBS010000001">
    <property type="protein sequence ID" value="KAG6381926.1"/>
    <property type="molecule type" value="Genomic_DNA"/>
</dbReference>
<dbReference type="PANTHER" id="PTHR10961:SF46">
    <property type="entry name" value="PEROXISOMAL SARCOSINE OXIDASE"/>
    <property type="match status" value="1"/>
</dbReference>
<evidence type="ECO:0000313" key="8">
    <source>
        <dbReference type="Proteomes" id="UP000683000"/>
    </source>
</evidence>
<organism evidence="7 8">
    <name type="scientific">Boletus reticuloceps</name>
    <dbReference type="NCBI Taxonomy" id="495285"/>
    <lineage>
        <taxon>Eukaryota</taxon>
        <taxon>Fungi</taxon>
        <taxon>Dikarya</taxon>
        <taxon>Basidiomycota</taxon>
        <taxon>Agaricomycotina</taxon>
        <taxon>Agaricomycetes</taxon>
        <taxon>Agaricomycetidae</taxon>
        <taxon>Boletales</taxon>
        <taxon>Boletineae</taxon>
        <taxon>Boletaceae</taxon>
        <taxon>Boletoideae</taxon>
        <taxon>Boletus</taxon>
    </lineage>
</organism>
<comment type="similarity">
    <text evidence="2">Belongs to the MSOX/MTOX family.</text>
</comment>
<accession>A0A8I2Z0U1</accession>
<dbReference type="GO" id="GO:0050660">
    <property type="term" value="F:flavin adenine dinucleotide binding"/>
    <property type="evidence" value="ECO:0007669"/>
    <property type="project" value="InterPro"/>
</dbReference>
<evidence type="ECO:0000313" key="7">
    <source>
        <dbReference type="EMBL" id="KAG6381926.1"/>
    </source>
</evidence>
<dbReference type="Gene3D" id="3.30.9.10">
    <property type="entry name" value="D-Amino Acid Oxidase, subunit A, domain 2"/>
    <property type="match status" value="1"/>
</dbReference>
<dbReference type="InterPro" id="IPR036188">
    <property type="entry name" value="FAD/NAD-bd_sf"/>
</dbReference>
<evidence type="ECO:0000256" key="3">
    <source>
        <dbReference type="ARBA" id="ARBA00022630"/>
    </source>
</evidence>
<keyword evidence="5" id="KW-0560">Oxidoreductase</keyword>
<dbReference type="InterPro" id="IPR006076">
    <property type="entry name" value="FAD-dep_OxRdtase"/>
</dbReference>
<protein>
    <submittedName>
        <fullName evidence="7">FAD dependent oxidoreductase-domain-containing protein</fullName>
    </submittedName>
</protein>
<evidence type="ECO:0000256" key="4">
    <source>
        <dbReference type="ARBA" id="ARBA00022827"/>
    </source>
</evidence>
<keyword evidence="8" id="KW-1185">Reference proteome</keyword>
<dbReference type="GO" id="GO:0008115">
    <property type="term" value="F:sarcosine oxidase activity"/>
    <property type="evidence" value="ECO:0007669"/>
    <property type="project" value="TreeGrafter"/>
</dbReference>
<dbReference type="Proteomes" id="UP000683000">
    <property type="component" value="Unassembled WGS sequence"/>
</dbReference>
<sequence>MPTSITHSHPQPSPSPTLLTTASRIIVVGAGTFGLSTAFHLLGRGYTDVTVLDRARELPAVDAAGTDINKVIRSCYSDMFYAKLAREAMEAWKQPMWEGCYHECGVINVGGDEFDDRWKENDMKLGAPVECLPDAKAIKSKILSSLRPDTAATLTHSDSDSNERRVGSFTSYRGYFNPEGGWAEAARAVEILLSRVKEMGGRVIENQEVVGLVKDRDERIIGVKCRDGKQFEGDRVILAIGSWTASTFPELELDSQCLATGQSMATIQLSTEEKERYKGCHIYLDFQTGLYTFPPTEDGIVKLAMHTAGHTHMMSSWQVGGDIDHTPVRKISTPRTITSHPNLGDGLRVPRSALWILRERLRQVYPELAERPWAGTRMCWSWIRSRTLFGHAPQCLRELSIQRHACVRTRGDDSYYLCPLAARSRIPLQFYSNCDDKASHDGPGT</sequence>
<keyword evidence="4" id="KW-0274">FAD</keyword>
<dbReference type="AlphaFoldDB" id="A0A8I2Z0U1"/>
<dbReference type="Gene3D" id="3.50.50.60">
    <property type="entry name" value="FAD/NAD(P)-binding domain"/>
    <property type="match status" value="1"/>
</dbReference>
<gene>
    <name evidence="7" type="ORF">JVT61DRAFT_549</name>
</gene>
<dbReference type="GO" id="GO:0050031">
    <property type="term" value="F:L-pipecolate oxidase activity"/>
    <property type="evidence" value="ECO:0007669"/>
    <property type="project" value="TreeGrafter"/>
</dbReference>
<dbReference type="GO" id="GO:0004657">
    <property type="term" value="F:proline dehydrogenase activity"/>
    <property type="evidence" value="ECO:0007669"/>
    <property type="project" value="TreeGrafter"/>
</dbReference>
<name>A0A8I2Z0U1_9AGAM</name>
<comment type="cofactor">
    <cofactor evidence="1">
        <name>FAD</name>
        <dbReference type="ChEBI" id="CHEBI:57692"/>
    </cofactor>
</comment>
<dbReference type="InterPro" id="IPR045170">
    <property type="entry name" value="MTOX"/>
</dbReference>
<comment type="caution">
    <text evidence="7">The sequence shown here is derived from an EMBL/GenBank/DDBJ whole genome shotgun (WGS) entry which is preliminary data.</text>
</comment>
<dbReference type="PANTHER" id="PTHR10961">
    <property type="entry name" value="PEROXISOMAL SARCOSINE OXIDASE"/>
    <property type="match status" value="1"/>
</dbReference>